<feature type="compositionally biased region" description="Basic and acidic residues" evidence="1">
    <location>
        <begin position="209"/>
        <end position="219"/>
    </location>
</feature>
<organism evidence="3 4">
    <name type="scientific">Mesomycoplasma ovipneumoniae</name>
    <dbReference type="NCBI Taxonomy" id="29562"/>
    <lineage>
        <taxon>Bacteria</taxon>
        <taxon>Bacillati</taxon>
        <taxon>Mycoplasmatota</taxon>
        <taxon>Mycoplasmoidales</taxon>
        <taxon>Metamycoplasmataceae</taxon>
        <taxon>Mesomycoplasma</taxon>
    </lineage>
</organism>
<dbReference type="EMBL" id="JAWPFQ010000028">
    <property type="protein sequence ID" value="MDW2916645.1"/>
    <property type="molecule type" value="Genomic_DNA"/>
</dbReference>
<protein>
    <submittedName>
        <fullName evidence="3">Uncharacterized protein</fullName>
    </submittedName>
</protein>
<evidence type="ECO:0000313" key="4">
    <source>
        <dbReference type="Proteomes" id="UP001287983"/>
    </source>
</evidence>
<evidence type="ECO:0000256" key="2">
    <source>
        <dbReference type="SAM" id="Phobius"/>
    </source>
</evidence>
<dbReference type="RefSeq" id="WP_313363076.1">
    <property type="nucleotide sequence ID" value="NZ_CP134945.1"/>
</dbReference>
<keyword evidence="2" id="KW-0472">Membrane</keyword>
<sequence>MKKFWKIALIVVPVVVVAGTATFLLIYKYRNTKDDGEKSIVVQVPDGLFDPPPTFQPVESSEKINQPEIISSSHNPNIPTNSSKDQPKILLPQPAKKLISETKKDVLVTKFENNINNNSSIPVLNSEKPLNLDNSPTKPLKVVEKVVEPNQKTAKNEEKIETPGTLTSQIVSNQEVELLSEPKIVKTPEVVSQISKVEHKENVQSQPKLENENKVDETKSNSTDLIPVATTESEREVDEIIKNLEEDLKILAHPSKFQNPQNYSQAKKRLYKYIFKTNDQMRIFKERFPKKPITEEEARFLFGFWENNYANFYPQLAKSKKIRENWKKELQKVLTIIKTPKTGSFNRTTGAHVFIFDKNNINNDQWVDAQSVKPTEPKKS</sequence>
<reference evidence="3" key="1">
    <citation type="submission" date="2023-10" db="EMBL/GenBank/DDBJ databases">
        <title>Genome sequences of Myoplasma ovipneumoniae isolated from sheep.</title>
        <authorList>
            <person name="Spergser J."/>
        </authorList>
    </citation>
    <scope>NUCLEOTIDE SEQUENCE</scope>
    <source>
        <strain evidence="3">5474_3</strain>
    </source>
</reference>
<evidence type="ECO:0000313" key="3">
    <source>
        <dbReference type="EMBL" id="MDW2916645.1"/>
    </source>
</evidence>
<dbReference type="AlphaFoldDB" id="A0AAP5Y3C4"/>
<keyword evidence="2" id="KW-1133">Transmembrane helix</keyword>
<proteinExistence type="predicted"/>
<gene>
    <name evidence="3" type="ORF">R7W55_03315</name>
</gene>
<dbReference type="Proteomes" id="UP001287983">
    <property type="component" value="Unassembled WGS sequence"/>
</dbReference>
<evidence type="ECO:0000256" key="1">
    <source>
        <dbReference type="SAM" id="MobiDB-lite"/>
    </source>
</evidence>
<accession>A0AAP5Y3C4</accession>
<comment type="caution">
    <text evidence="3">The sequence shown here is derived from an EMBL/GenBank/DDBJ whole genome shotgun (WGS) entry which is preliminary data.</text>
</comment>
<feature type="transmembrane region" description="Helical" evidence="2">
    <location>
        <begin position="7"/>
        <end position="27"/>
    </location>
</feature>
<keyword evidence="2" id="KW-0812">Transmembrane</keyword>
<feature type="region of interest" description="Disordered" evidence="1">
    <location>
        <begin position="198"/>
        <end position="221"/>
    </location>
</feature>
<name>A0AAP5Y3C4_9BACT</name>